<comment type="subcellular location">
    <subcellularLocation>
        <location evidence="1">Membrane</location>
        <topology evidence="1">Single-pass membrane protein</topology>
    </subcellularLocation>
</comment>
<keyword evidence="4 6" id="KW-0472">Membrane</keyword>
<feature type="compositionally biased region" description="Basic residues" evidence="5">
    <location>
        <begin position="127"/>
        <end position="137"/>
    </location>
</feature>
<dbReference type="AlphaFoldDB" id="A0A835FS40"/>
<dbReference type="PANTHER" id="PTHR31234:SF61">
    <property type="entry name" value="OS01G0574800 PROTEIN"/>
    <property type="match status" value="1"/>
</dbReference>
<dbReference type="GO" id="GO:0098542">
    <property type="term" value="P:defense response to other organism"/>
    <property type="evidence" value="ECO:0007669"/>
    <property type="project" value="InterPro"/>
</dbReference>
<name>A0A835FS40_9POAL</name>
<feature type="transmembrane region" description="Helical" evidence="6">
    <location>
        <begin position="164"/>
        <end position="191"/>
    </location>
</feature>
<sequence>MEVRAGQQTVKAIRLPTHEEQVKARPQRLQGVSIWPGHMWLRHHLKPRRFHNEHTLYTTASPPPPPPFFLAVSSSLPFPSLHINNKSHTHESLTKSFPIPPSPNSSSSAGSRPLLLPPRGDGQSSNRIHRHRHRHRHQQQLKQMGSASRAVSCLCCPCKCLACGLFSCLCSILISLLVTVGVLALILYFIFRPHMIAATVDSANLSTFALSTNSALAYNLTVGMTVRNPNTRVGLYYDNVEALALYKDQRFGYDPLDSFYQGTQASTKLNPEFHGSQPLQGDVTAAEFRQEQTAGNFAINVDLNANLRVKVWAFKVHGPKAKITCKLSVPAPGATNASPFQPTDCKVWF</sequence>
<dbReference type="Pfam" id="PF03168">
    <property type="entry name" value="LEA_2"/>
    <property type="match status" value="1"/>
</dbReference>
<feature type="region of interest" description="Disordered" evidence="5">
    <location>
        <begin position="89"/>
        <end position="137"/>
    </location>
</feature>
<evidence type="ECO:0000256" key="2">
    <source>
        <dbReference type="ARBA" id="ARBA00022692"/>
    </source>
</evidence>
<reference evidence="8" key="1">
    <citation type="submission" date="2020-07" db="EMBL/GenBank/DDBJ databases">
        <title>Genome sequence and genetic diversity analysis of an under-domesticated orphan crop, white fonio (Digitaria exilis).</title>
        <authorList>
            <person name="Bennetzen J.L."/>
            <person name="Chen S."/>
            <person name="Ma X."/>
            <person name="Wang X."/>
            <person name="Yssel A.E.J."/>
            <person name="Chaluvadi S.R."/>
            <person name="Johnson M."/>
            <person name="Gangashetty P."/>
            <person name="Hamidou F."/>
            <person name="Sanogo M.D."/>
            <person name="Zwaenepoel A."/>
            <person name="Wallace J."/>
            <person name="Van De Peer Y."/>
            <person name="Van Deynze A."/>
        </authorList>
    </citation>
    <scope>NUCLEOTIDE SEQUENCE</scope>
    <source>
        <tissue evidence="8">Leaves</tissue>
    </source>
</reference>
<comment type="caution">
    <text evidence="8">The sequence shown here is derived from an EMBL/GenBank/DDBJ whole genome shotgun (WGS) entry which is preliminary data.</text>
</comment>
<evidence type="ECO:0000313" key="8">
    <source>
        <dbReference type="EMBL" id="KAF8769331.1"/>
    </source>
</evidence>
<keyword evidence="3 6" id="KW-1133">Transmembrane helix</keyword>
<dbReference type="OrthoDB" id="1889094at2759"/>
<evidence type="ECO:0000256" key="6">
    <source>
        <dbReference type="SAM" id="Phobius"/>
    </source>
</evidence>
<feature type="compositionally biased region" description="Low complexity" evidence="5">
    <location>
        <begin position="104"/>
        <end position="118"/>
    </location>
</feature>
<dbReference type="EMBL" id="JACEFO010000450">
    <property type="protein sequence ID" value="KAF8769331.1"/>
    <property type="molecule type" value="Genomic_DNA"/>
</dbReference>
<gene>
    <name evidence="8" type="ORF">HU200_006849</name>
</gene>
<organism evidence="8 9">
    <name type="scientific">Digitaria exilis</name>
    <dbReference type="NCBI Taxonomy" id="1010633"/>
    <lineage>
        <taxon>Eukaryota</taxon>
        <taxon>Viridiplantae</taxon>
        <taxon>Streptophyta</taxon>
        <taxon>Embryophyta</taxon>
        <taxon>Tracheophyta</taxon>
        <taxon>Spermatophyta</taxon>
        <taxon>Magnoliopsida</taxon>
        <taxon>Liliopsida</taxon>
        <taxon>Poales</taxon>
        <taxon>Poaceae</taxon>
        <taxon>PACMAD clade</taxon>
        <taxon>Panicoideae</taxon>
        <taxon>Panicodae</taxon>
        <taxon>Paniceae</taxon>
        <taxon>Anthephorinae</taxon>
        <taxon>Digitaria</taxon>
    </lineage>
</organism>
<dbReference type="PANTHER" id="PTHR31234">
    <property type="entry name" value="LATE EMBRYOGENESIS ABUNDANT (LEA) HYDROXYPROLINE-RICH GLYCOPROTEIN FAMILY"/>
    <property type="match status" value="1"/>
</dbReference>
<proteinExistence type="predicted"/>
<accession>A0A835FS40</accession>
<protein>
    <recommendedName>
        <fullName evidence="7">Late embryogenesis abundant protein LEA-2 subgroup domain-containing protein</fullName>
    </recommendedName>
</protein>
<evidence type="ECO:0000256" key="3">
    <source>
        <dbReference type="ARBA" id="ARBA00022989"/>
    </source>
</evidence>
<evidence type="ECO:0000256" key="1">
    <source>
        <dbReference type="ARBA" id="ARBA00004167"/>
    </source>
</evidence>
<feature type="domain" description="Late embryogenesis abundant protein LEA-2 subgroup" evidence="7">
    <location>
        <begin position="225"/>
        <end position="315"/>
    </location>
</feature>
<evidence type="ECO:0000256" key="4">
    <source>
        <dbReference type="ARBA" id="ARBA00023136"/>
    </source>
</evidence>
<keyword evidence="9" id="KW-1185">Reference proteome</keyword>
<dbReference type="GO" id="GO:0005886">
    <property type="term" value="C:plasma membrane"/>
    <property type="evidence" value="ECO:0007669"/>
    <property type="project" value="TreeGrafter"/>
</dbReference>
<evidence type="ECO:0000256" key="5">
    <source>
        <dbReference type="SAM" id="MobiDB-lite"/>
    </source>
</evidence>
<dbReference type="InterPro" id="IPR044839">
    <property type="entry name" value="NDR1-like"/>
</dbReference>
<dbReference type="Proteomes" id="UP000636709">
    <property type="component" value="Unassembled WGS sequence"/>
</dbReference>
<evidence type="ECO:0000313" key="9">
    <source>
        <dbReference type="Proteomes" id="UP000636709"/>
    </source>
</evidence>
<dbReference type="InterPro" id="IPR004864">
    <property type="entry name" value="LEA_2"/>
</dbReference>
<evidence type="ECO:0000259" key="7">
    <source>
        <dbReference type="Pfam" id="PF03168"/>
    </source>
</evidence>
<keyword evidence="2 6" id="KW-0812">Transmembrane</keyword>